<name>A0A382I342_9ZZZZ</name>
<gene>
    <name evidence="1" type="ORF">METZ01_LOCUS246481</name>
</gene>
<protein>
    <submittedName>
        <fullName evidence="1">Uncharacterized protein</fullName>
    </submittedName>
</protein>
<dbReference type="AlphaFoldDB" id="A0A382I342"/>
<proteinExistence type="predicted"/>
<dbReference type="EMBL" id="UINC01064707">
    <property type="protein sequence ID" value="SVB93627.1"/>
    <property type="molecule type" value="Genomic_DNA"/>
</dbReference>
<accession>A0A382I342</accession>
<sequence length="76" mass="8639">MAQPTRQKEQFTGLFNLPGEGFVAQIRIGTDARLYDRQGLQHLILERKQMGKDVRVLEEALIRMNSVGEALQLQDA</sequence>
<organism evidence="1">
    <name type="scientific">marine metagenome</name>
    <dbReference type="NCBI Taxonomy" id="408172"/>
    <lineage>
        <taxon>unclassified sequences</taxon>
        <taxon>metagenomes</taxon>
        <taxon>ecological metagenomes</taxon>
    </lineage>
</organism>
<reference evidence="1" key="1">
    <citation type="submission" date="2018-05" db="EMBL/GenBank/DDBJ databases">
        <authorList>
            <person name="Lanie J.A."/>
            <person name="Ng W.-L."/>
            <person name="Kazmierczak K.M."/>
            <person name="Andrzejewski T.M."/>
            <person name="Davidsen T.M."/>
            <person name="Wayne K.J."/>
            <person name="Tettelin H."/>
            <person name="Glass J.I."/>
            <person name="Rusch D."/>
            <person name="Podicherti R."/>
            <person name="Tsui H.-C.T."/>
            <person name="Winkler M.E."/>
        </authorList>
    </citation>
    <scope>NUCLEOTIDE SEQUENCE</scope>
</reference>
<evidence type="ECO:0000313" key="1">
    <source>
        <dbReference type="EMBL" id="SVB93627.1"/>
    </source>
</evidence>